<dbReference type="Pfam" id="PF00590">
    <property type="entry name" value="TP_methylase"/>
    <property type="match status" value="1"/>
</dbReference>
<organism evidence="11 12">
    <name type="scientific">Halalkalibacter alkaliphilus</name>
    <dbReference type="NCBI Taxonomy" id="2917993"/>
    <lineage>
        <taxon>Bacteria</taxon>
        <taxon>Bacillati</taxon>
        <taxon>Bacillota</taxon>
        <taxon>Bacilli</taxon>
        <taxon>Bacillales</taxon>
        <taxon>Bacillaceae</taxon>
        <taxon>Halalkalibacter</taxon>
    </lineage>
</organism>
<dbReference type="Proteomes" id="UP001139150">
    <property type="component" value="Unassembled WGS sequence"/>
</dbReference>
<reference evidence="11" key="1">
    <citation type="submission" date="2022-02" db="EMBL/GenBank/DDBJ databases">
        <title>Halalkalibacter sp. nov. isolated from Lonar Lake, India.</title>
        <authorList>
            <person name="Joshi A."/>
            <person name="Thite S."/>
            <person name="Lodha T."/>
        </authorList>
    </citation>
    <scope>NUCLEOTIDE SEQUENCE</scope>
    <source>
        <strain evidence="11">MEB205</strain>
    </source>
</reference>
<dbReference type="EC" id="2.1.1.107" evidence="2"/>
<evidence type="ECO:0000256" key="8">
    <source>
        <dbReference type="ARBA" id="ARBA00079776"/>
    </source>
</evidence>
<keyword evidence="7" id="KW-0627">Porphyrin biosynthesis</keyword>
<evidence type="ECO:0000259" key="10">
    <source>
        <dbReference type="Pfam" id="PF00590"/>
    </source>
</evidence>
<dbReference type="PANTHER" id="PTHR45790:SF3">
    <property type="entry name" value="S-ADENOSYL-L-METHIONINE-DEPENDENT UROPORPHYRINOGEN III METHYLTRANSFERASE, CHLOROPLASTIC"/>
    <property type="match status" value="1"/>
</dbReference>
<evidence type="ECO:0000256" key="4">
    <source>
        <dbReference type="ARBA" id="ARBA00022603"/>
    </source>
</evidence>
<dbReference type="PANTHER" id="PTHR45790">
    <property type="entry name" value="SIROHEME SYNTHASE-RELATED"/>
    <property type="match status" value="1"/>
</dbReference>
<dbReference type="InterPro" id="IPR014777">
    <property type="entry name" value="4pyrrole_Mease_sub1"/>
</dbReference>
<evidence type="ECO:0000256" key="9">
    <source>
        <dbReference type="RuleBase" id="RU003960"/>
    </source>
</evidence>
<dbReference type="GO" id="GO:0032259">
    <property type="term" value="P:methylation"/>
    <property type="evidence" value="ECO:0007669"/>
    <property type="project" value="UniProtKB-KW"/>
</dbReference>
<dbReference type="EMBL" id="JAKRYL010000035">
    <property type="protein sequence ID" value="MCL7749684.1"/>
    <property type="molecule type" value="Genomic_DNA"/>
</dbReference>
<evidence type="ECO:0000313" key="12">
    <source>
        <dbReference type="Proteomes" id="UP001139150"/>
    </source>
</evidence>
<dbReference type="SUPFAM" id="SSF69618">
    <property type="entry name" value="HemD-like"/>
    <property type="match status" value="1"/>
</dbReference>
<evidence type="ECO:0000256" key="1">
    <source>
        <dbReference type="ARBA" id="ARBA00005879"/>
    </source>
</evidence>
<dbReference type="FunFam" id="3.40.1010.10:FF:000001">
    <property type="entry name" value="Siroheme synthase"/>
    <property type="match status" value="1"/>
</dbReference>
<dbReference type="CDD" id="cd11642">
    <property type="entry name" value="SUMT"/>
    <property type="match status" value="1"/>
</dbReference>
<comment type="similarity">
    <text evidence="1 9">Belongs to the precorrin methyltransferase family.</text>
</comment>
<sequence length="490" mass="54081">MNSGMVYFVGAGPGDIDLITVKGKQVLQQADVVIFDRLINPFLLTDVKDDAKLIYCGKQPCKHTLRQEDIQKEILIHARKGKTVVRLKGGDPAVFGRVGEEAELLAENHIRYEIIPGITAGIAATMYAGVPITHRKHSNSFAVVTGHGSQKDGTPNVDWNSLSKGVETIVFYMGVKHLNTISEQLIKHGKGRDTQALVVHWGTYSKQRTVEGTLATITSKVEQANITNPAIIVVGDVVKLRSKLAWFDNRLLSGRAILIPSIDERNREMVTALKKDGADVFEHELLCERDYFDSGAVNDLLKMESDNELVFLSTKSVFAFLKGLGENCMDVRDIRLPFYSINESVKKTLQTIGIKSKLIDMSVVSPVLVGDETEIESERATLSPLAKGIVVRKKSVSNKDIAALTRLLEERHINTILLTSPAEALTFLKFLELSGIPLEQVQENVTIICKGIDTSLILKKSNIRVDMIIDNEDVAKAIGKIEEVELALES</sequence>
<keyword evidence="5 9" id="KW-0808">Transferase</keyword>
<dbReference type="GO" id="GO:0004852">
    <property type="term" value="F:uroporphyrinogen-III synthase activity"/>
    <property type="evidence" value="ECO:0007669"/>
    <property type="project" value="InterPro"/>
</dbReference>
<dbReference type="InterPro" id="IPR006366">
    <property type="entry name" value="CobA/CysG_C"/>
</dbReference>
<keyword evidence="6" id="KW-0949">S-adenosyl-L-methionine</keyword>
<dbReference type="PROSITE" id="PS00840">
    <property type="entry name" value="SUMT_2"/>
    <property type="match status" value="1"/>
</dbReference>
<accession>A0A9X2CXL7</accession>
<dbReference type="GO" id="GO:0004851">
    <property type="term" value="F:uroporphyrin-III C-methyltransferase activity"/>
    <property type="evidence" value="ECO:0007669"/>
    <property type="project" value="UniProtKB-EC"/>
</dbReference>
<dbReference type="Gene3D" id="3.40.1010.10">
    <property type="entry name" value="Cobalt-precorrin-4 Transmethylase, Domain 1"/>
    <property type="match status" value="1"/>
</dbReference>
<protein>
    <recommendedName>
        <fullName evidence="3">Uroporphyrinogen-III C-methyltransferase</fullName>
        <ecNumber evidence="2">2.1.1.107</ecNumber>
    </recommendedName>
    <alternativeName>
        <fullName evidence="8">Uroporphyrinogen III methylase</fullName>
    </alternativeName>
</protein>
<proteinExistence type="inferred from homology"/>
<dbReference type="PROSITE" id="PS00839">
    <property type="entry name" value="SUMT_1"/>
    <property type="match status" value="1"/>
</dbReference>
<dbReference type="SUPFAM" id="SSF53790">
    <property type="entry name" value="Tetrapyrrole methylase"/>
    <property type="match status" value="1"/>
</dbReference>
<dbReference type="RefSeq" id="WP_250098542.1">
    <property type="nucleotide sequence ID" value="NZ_JAKRYL010000035.1"/>
</dbReference>
<gene>
    <name evidence="11" type="primary">cobA</name>
    <name evidence="11" type="ORF">MF646_21450</name>
</gene>
<feature type="domain" description="Tetrapyrrole methylase" evidence="10">
    <location>
        <begin position="5"/>
        <end position="217"/>
    </location>
</feature>
<keyword evidence="4 9" id="KW-0489">Methyltransferase</keyword>
<evidence type="ECO:0000313" key="11">
    <source>
        <dbReference type="EMBL" id="MCL7749684.1"/>
    </source>
</evidence>
<dbReference type="InterPro" id="IPR000878">
    <property type="entry name" value="4pyrrol_Mease"/>
</dbReference>
<dbReference type="Gene3D" id="3.30.950.10">
    <property type="entry name" value="Methyltransferase, Cobalt-precorrin-4 Transmethylase, Domain 2"/>
    <property type="match status" value="1"/>
</dbReference>
<dbReference type="InterPro" id="IPR003043">
    <property type="entry name" value="Uropor_MeTrfase_CS"/>
</dbReference>
<name>A0A9X2CXL7_9BACI</name>
<evidence type="ECO:0000256" key="3">
    <source>
        <dbReference type="ARBA" id="ARBA00018323"/>
    </source>
</evidence>
<dbReference type="FunFam" id="3.30.950.10:FF:000001">
    <property type="entry name" value="Siroheme synthase"/>
    <property type="match status" value="1"/>
</dbReference>
<dbReference type="NCBIfam" id="TIGR01469">
    <property type="entry name" value="cobA_cysG_Cterm"/>
    <property type="match status" value="1"/>
</dbReference>
<comment type="caution">
    <text evidence="11">The sequence shown here is derived from an EMBL/GenBank/DDBJ whole genome shotgun (WGS) entry which is preliminary data.</text>
</comment>
<dbReference type="InterPro" id="IPR036108">
    <property type="entry name" value="4pyrrol_syn_uPrphyn_synt_sf"/>
</dbReference>
<dbReference type="GO" id="GO:0019354">
    <property type="term" value="P:siroheme biosynthetic process"/>
    <property type="evidence" value="ECO:0007669"/>
    <property type="project" value="InterPro"/>
</dbReference>
<dbReference type="NCBIfam" id="NF004790">
    <property type="entry name" value="PRK06136.1"/>
    <property type="match status" value="1"/>
</dbReference>
<evidence type="ECO:0000256" key="6">
    <source>
        <dbReference type="ARBA" id="ARBA00022691"/>
    </source>
</evidence>
<evidence type="ECO:0000256" key="5">
    <source>
        <dbReference type="ARBA" id="ARBA00022679"/>
    </source>
</evidence>
<dbReference type="AlphaFoldDB" id="A0A9X2CXL7"/>
<evidence type="ECO:0000256" key="2">
    <source>
        <dbReference type="ARBA" id="ARBA00012162"/>
    </source>
</evidence>
<dbReference type="InterPro" id="IPR035996">
    <property type="entry name" value="4pyrrol_Methylase_sf"/>
</dbReference>
<keyword evidence="12" id="KW-1185">Reference proteome</keyword>
<dbReference type="InterPro" id="IPR050161">
    <property type="entry name" value="Siro_Cobalamin_biosynth"/>
</dbReference>
<evidence type="ECO:0000256" key="7">
    <source>
        <dbReference type="ARBA" id="ARBA00023244"/>
    </source>
</evidence>
<dbReference type="InterPro" id="IPR014776">
    <property type="entry name" value="4pyrrole_Mease_sub2"/>
</dbReference>